<gene>
    <name evidence="4" type="ORF">O9X94_26810</name>
</gene>
<dbReference type="RefSeq" id="WP_269833068.1">
    <property type="nucleotide sequence ID" value="NZ_JAPZLT010000029.1"/>
</dbReference>
<feature type="compositionally biased region" description="Polar residues" evidence="1">
    <location>
        <begin position="289"/>
        <end position="306"/>
    </location>
</feature>
<feature type="domain" description="Zona occludens toxin N-terminal" evidence="3">
    <location>
        <begin position="2"/>
        <end position="203"/>
    </location>
</feature>
<dbReference type="Gene3D" id="3.40.50.300">
    <property type="entry name" value="P-loop containing nucleotide triphosphate hydrolases"/>
    <property type="match status" value="1"/>
</dbReference>
<comment type="caution">
    <text evidence="4">The sequence shown here is derived from an EMBL/GenBank/DDBJ whole genome shotgun (WGS) entry which is preliminary data.</text>
</comment>
<feature type="transmembrane region" description="Helical" evidence="2">
    <location>
        <begin position="227"/>
        <end position="249"/>
    </location>
</feature>
<feature type="compositionally biased region" description="Basic and acidic residues" evidence="1">
    <location>
        <begin position="256"/>
        <end position="274"/>
    </location>
</feature>
<name>A0A9X3KJL3_9HYPH</name>
<dbReference type="EMBL" id="JAPZLT010000029">
    <property type="protein sequence ID" value="MCZ7912936.1"/>
    <property type="molecule type" value="Genomic_DNA"/>
</dbReference>
<dbReference type="AlphaFoldDB" id="A0A9X3KJL3"/>
<evidence type="ECO:0000256" key="2">
    <source>
        <dbReference type="SAM" id="Phobius"/>
    </source>
</evidence>
<evidence type="ECO:0000259" key="3">
    <source>
        <dbReference type="Pfam" id="PF05707"/>
    </source>
</evidence>
<accession>A0A9X3KJL3</accession>
<evidence type="ECO:0000313" key="5">
    <source>
        <dbReference type="Proteomes" id="UP001151309"/>
    </source>
</evidence>
<dbReference type="InterPro" id="IPR008900">
    <property type="entry name" value="Zot_N"/>
</dbReference>
<evidence type="ECO:0000313" key="4">
    <source>
        <dbReference type="EMBL" id="MCZ7912936.1"/>
    </source>
</evidence>
<sequence>MAISVYTGVMGSGKTYEVVGYVIAPALAAGRRVVTNIAGFNYDEAYDFCIEKLKAKPGHVGEIVVVEDDDVQRPSFFPSDDNSNSIVRPGDLVVIDECWRFWGADGAISESSMEFFRKHRHLTHPDTGVACDLVLITQAVSDLHRKLKNVVELSFRAKKAKSLGLNSIYVVEMWEGTNQRRKSASAQTRRYDPAIFPLYKSYSGATDAAGKEVAVDKRHNVLKSWKFVLGAPALVLLGIYSVWGVVSFFDPKTTTKDQAAERDQATPSRAKDLSSAEGVKSGRVGPSGTDGQPIQSQTPVRQTPTMSTEWRLSGFVSFGQRRVVLIINNAGRVRAVSPSMFSFSDGRPVTGTIDGQTVTEWTGSLASATSQPPLISMGEMTP</sequence>
<dbReference type="Proteomes" id="UP001151309">
    <property type="component" value="Unassembled WGS sequence"/>
</dbReference>
<keyword evidence="2" id="KW-0812">Transmembrane</keyword>
<dbReference type="Pfam" id="PF05707">
    <property type="entry name" value="Zot"/>
    <property type="match status" value="1"/>
</dbReference>
<organism evidence="4 5">
    <name type="scientific">Agrobacterium leguminum</name>
    <dbReference type="NCBI Taxonomy" id="2792015"/>
    <lineage>
        <taxon>Bacteria</taxon>
        <taxon>Pseudomonadati</taxon>
        <taxon>Pseudomonadota</taxon>
        <taxon>Alphaproteobacteria</taxon>
        <taxon>Hyphomicrobiales</taxon>
        <taxon>Rhizobiaceae</taxon>
        <taxon>Rhizobium/Agrobacterium group</taxon>
        <taxon>Agrobacterium</taxon>
    </lineage>
</organism>
<keyword evidence="5" id="KW-1185">Reference proteome</keyword>
<reference evidence="4" key="1">
    <citation type="submission" date="2022-12" db="EMBL/GenBank/DDBJ databases">
        <title>Draft genome sequences of 22 rhizogenic Agrobacterium biovar 1 strains, the causative agent of hairy root disease.</title>
        <authorList>
            <person name="Kim N."/>
            <person name="Vargas P."/>
            <person name="Rediers H."/>
        </authorList>
    </citation>
    <scope>NUCLEOTIDE SEQUENCE</scope>
    <source>
        <strain evidence="4">ST07.17.026</strain>
    </source>
</reference>
<dbReference type="InterPro" id="IPR027417">
    <property type="entry name" value="P-loop_NTPase"/>
</dbReference>
<proteinExistence type="predicted"/>
<evidence type="ECO:0000256" key="1">
    <source>
        <dbReference type="SAM" id="MobiDB-lite"/>
    </source>
</evidence>
<protein>
    <recommendedName>
        <fullName evidence="3">Zona occludens toxin N-terminal domain-containing protein</fullName>
    </recommendedName>
</protein>
<feature type="region of interest" description="Disordered" evidence="1">
    <location>
        <begin position="256"/>
        <end position="306"/>
    </location>
</feature>
<keyword evidence="2" id="KW-1133">Transmembrane helix</keyword>
<keyword evidence="2" id="KW-0472">Membrane</keyword>